<accession>A9PA57</accession>
<proteinExistence type="evidence at transcript level"/>
<dbReference type="EMBL" id="EF145065">
    <property type="protein sequence ID" value="ABK93260.1"/>
    <property type="molecule type" value="mRNA"/>
</dbReference>
<evidence type="ECO:0000313" key="1">
    <source>
        <dbReference type="EMBL" id="ABK93260.1"/>
    </source>
</evidence>
<dbReference type="AlphaFoldDB" id="A9PA57"/>
<reference evidence="1" key="1">
    <citation type="journal article" date="2008" name="BMC Genomics">
        <title>Analysis of 4,664 high-quality sequence-finished poplar full-length cDNA clones and their utility for the discovery of genes responding to insect feeding.</title>
        <authorList>
            <person name="Ralph S.G."/>
            <person name="Chun H.J."/>
            <person name="Cooper D."/>
            <person name="Kirkpatrick R."/>
            <person name="Kolosova N."/>
            <person name="Gunter L."/>
            <person name="Tuskan G.A."/>
            <person name="Douglas C.J."/>
            <person name="Holt R.A."/>
            <person name="Jones S.J."/>
            <person name="Marra M.A."/>
            <person name="Bohlmann J."/>
        </authorList>
    </citation>
    <scope>NUCLEOTIDE SEQUENCE</scope>
    <source>
        <tissue evidence="1">Phloem and cambium</tissue>
    </source>
</reference>
<sequence>MYQVLCSRNSTNYILYVWKDGLVLSSVYRSRSQSLGLRK</sequence>
<protein>
    <submittedName>
        <fullName evidence="1">Uncharacterized protein</fullName>
    </submittedName>
</protein>
<name>A9PA57_POPTR</name>
<organism evidence="1">
    <name type="scientific">Populus trichocarpa</name>
    <name type="common">Western balsam poplar</name>
    <name type="synonym">Populus balsamifera subsp. trichocarpa</name>
    <dbReference type="NCBI Taxonomy" id="3694"/>
    <lineage>
        <taxon>Eukaryota</taxon>
        <taxon>Viridiplantae</taxon>
        <taxon>Streptophyta</taxon>
        <taxon>Embryophyta</taxon>
        <taxon>Tracheophyta</taxon>
        <taxon>Spermatophyta</taxon>
        <taxon>Magnoliopsida</taxon>
        <taxon>eudicotyledons</taxon>
        <taxon>Gunneridae</taxon>
        <taxon>Pentapetalae</taxon>
        <taxon>rosids</taxon>
        <taxon>fabids</taxon>
        <taxon>Malpighiales</taxon>
        <taxon>Salicaceae</taxon>
        <taxon>Saliceae</taxon>
        <taxon>Populus</taxon>
    </lineage>
</organism>